<dbReference type="Proteomes" id="UP000790347">
    <property type="component" value="Unassembled WGS sequence"/>
</dbReference>
<name>A0A922HKN9_DERFA</name>
<dbReference type="AlphaFoldDB" id="A0A922HKN9"/>
<keyword evidence="2" id="KW-1185">Reference proteome</keyword>
<dbReference type="EMBL" id="ASGP02000009">
    <property type="protein sequence ID" value="KAH9491158.1"/>
    <property type="molecule type" value="Genomic_DNA"/>
</dbReference>
<proteinExistence type="predicted"/>
<gene>
    <name evidence="1" type="ORF">DERF_015891</name>
</gene>
<organism evidence="1 2">
    <name type="scientific">Dermatophagoides farinae</name>
    <name type="common">American house dust mite</name>
    <dbReference type="NCBI Taxonomy" id="6954"/>
    <lineage>
        <taxon>Eukaryota</taxon>
        <taxon>Metazoa</taxon>
        <taxon>Ecdysozoa</taxon>
        <taxon>Arthropoda</taxon>
        <taxon>Chelicerata</taxon>
        <taxon>Arachnida</taxon>
        <taxon>Acari</taxon>
        <taxon>Acariformes</taxon>
        <taxon>Sarcoptiformes</taxon>
        <taxon>Astigmata</taxon>
        <taxon>Psoroptidia</taxon>
        <taxon>Analgoidea</taxon>
        <taxon>Pyroglyphidae</taxon>
        <taxon>Dermatophagoidinae</taxon>
        <taxon>Dermatophagoides</taxon>
    </lineage>
</organism>
<evidence type="ECO:0000313" key="2">
    <source>
        <dbReference type="Proteomes" id="UP000790347"/>
    </source>
</evidence>
<accession>A0A922HKN9</accession>
<reference evidence="1" key="2">
    <citation type="journal article" date="2022" name="Res Sq">
        <title>Comparative Genomics Reveals Insights into the Divergent Evolution of Astigmatic Mites and Household Pest Adaptations.</title>
        <authorList>
            <person name="Xiong Q."/>
            <person name="Wan A.T.-Y."/>
            <person name="Liu X.-Y."/>
            <person name="Fung C.S.-H."/>
            <person name="Xiao X."/>
            <person name="Malainual N."/>
            <person name="Hou J."/>
            <person name="Wang L."/>
            <person name="Wang M."/>
            <person name="Yang K."/>
            <person name="Cui Y."/>
            <person name="Leung E."/>
            <person name="Nong W."/>
            <person name="Shin S.-K."/>
            <person name="Au S."/>
            <person name="Jeong K.Y."/>
            <person name="Chew F.T."/>
            <person name="Hui J."/>
            <person name="Leung T.F."/>
            <person name="Tungtrongchitr A."/>
            <person name="Zhong N."/>
            <person name="Liu Z."/>
            <person name="Tsui S."/>
        </authorList>
    </citation>
    <scope>NUCLEOTIDE SEQUENCE</scope>
    <source>
        <strain evidence="1">Derf</strain>
        <tissue evidence="1">Whole organism</tissue>
    </source>
</reference>
<sequence>MDFKPPSSVIFHTANGRKIEVTDGQMAKVRSILWRKNDSDSNMKHITVNTDNRTRMKTSKYFSNTNTNFFFHNKDDEFKCRIKRYDENGSIDNELAADCIVCINMGKCFCSLINECFKSSSSSSPSPSSILLNIVPIN</sequence>
<protein>
    <submittedName>
        <fullName evidence="1">Uncharacterized protein</fullName>
    </submittedName>
</protein>
<comment type="caution">
    <text evidence="1">The sequence shown here is derived from an EMBL/GenBank/DDBJ whole genome shotgun (WGS) entry which is preliminary data.</text>
</comment>
<evidence type="ECO:0000313" key="1">
    <source>
        <dbReference type="EMBL" id="KAH9491158.1"/>
    </source>
</evidence>
<dbReference type="PROSITE" id="PS50138">
    <property type="entry name" value="BRCA2_REPEAT"/>
    <property type="match status" value="1"/>
</dbReference>
<reference evidence="1" key="1">
    <citation type="submission" date="2013-05" db="EMBL/GenBank/DDBJ databases">
        <authorList>
            <person name="Yim A.K.Y."/>
            <person name="Chan T.F."/>
            <person name="Ji K.M."/>
            <person name="Liu X.Y."/>
            <person name="Zhou J.W."/>
            <person name="Li R.Q."/>
            <person name="Yang K.Y."/>
            <person name="Li J."/>
            <person name="Li M."/>
            <person name="Law P.T.W."/>
            <person name="Wu Y.L."/>
            <person name="Cai Z.L."/>
            <person name="Qin H."/>
            <person name="Bao Y."/>
            <person name="Leung R.K.K."/>
            <person name="Ng P.K.S."/>
            <person name="Zou J."/>
            <person name="Zhong X.J."/>
            <person name="Ran P.X."/>
            <person name="Zhong N.S."/>
            <person name="Liu Z.G."/>
            <person name="Tsui S.K.W."/>
        </authorList>
    </citation>
    <scope>NUCLEOTIDE SEQUENCE</scope>
    <source>
        <strain evidence="1">Derf</strain>
        <tissue evidence="1">Whole organism</tissue>
    </source>
</reference>
<dbReference type="InterPro" id="IPR002093">
    <property type="entry name" value="BRCA2_repeat"/>
</dbReference>